<feature type="transmembrane region" description="Helical" evidence="6">
    <location>
        <begin position="134"/>
        <end position="159"/>
    </location>
</feature>
<dbReference type="InterPro" id="IPR003834">
    <property type="entry name" value="Cyt_c_assmbl_TM_dom"/>
</dbReference>
<keyword evidence="3 6" id="KW-0812">Transmembrane</keyword>
<evidence type="ECO:0000256" key="5">
    <source>
        <dbReference type="ARBA" id="ARBA00023136"/>
    </source>
</evidence>
<organism evidence="8 9">
    <name type="scientific">Candidatus Avacidaminococcus intestinavium</name>
    <dbReference type="NCBI Taxonomy" id="2840684"/>
    <lineage>
        <taxon>Bacteria</taxon>
        <taxon>Bacillati</taxon>
        <taxon>Bacillota</taxon>
        <taxon>Negativicutes</taxon>
        <taxon>Acidaminococcales</taxon>
        <taxon>Acidaminococcaceae</taxon>
        <taxon>Acidaminococcaceae incertae sedis</taxon>
        <taxon>Candidatus Avacidaminococcus</taxon>
    </lineage>
</organism>
<feature type="transmembrane region" description="Helical" evidence="6">
    <location>
        <begin position="60"/>
        <end position="87"/>
    </location>
</feature>
<evidence type="ECO:0000259" key="7">
    <source>
        <dbReference type="Pfam" id="PF02683"/>
    </source>
</evidence>
<reference evidence="8" key="1">
    <citation type="submission" date="2020-10" db="EMBL/GenBank/DDBJ databases">
        <authorList>
            <person name="Gilroy R."/>
        </authorList>
    </citation>
    <scope>NUCLEOTIDE SEQUENCE</scope>
    <source>
        <strain evidence="8">CHK160-1198</strain>
    </source>
</reference>
<dbReference type="InterPro" id="IPR051790">
    <property type="entry name" value="Cytochrome_c-biogenesis_DsbD"/>
</dbReference>
<protein>
    <submittedName>
        <fullName evidence="8">Sulfite exporter TauE/SafE family protein</fullName>
    </submittedName>
</protein>
<evidence type="ECO:0000256" key="1">
    <source>
        <dbReference type="ARBA" id="ARBA00004141"/>
    </source>
</evidence>
<keyword evidence="5 6" id="KW-0472">Membrane</keyword>
<dbReference type="Proteomes" id="UP000824099">
    <property type="component" value="Unassembled WGS sequence"/>
</dbReference>
<feature type="transmembrane region" description="Helical" evidence="6">
    <location>
        <begin position="20"/>
        <end position="48"/>
    </location>
</feature>
<evidence type="ECO:0000256" key="3">
    <source>
        <dbReference type="ARBA" id="ARBA00022692"/>
    </source>
</evidence>
<proteinExistence type="inferred from homology"/>
<evidence type="ECO:0000313" key="9">
    <source>
        <dbReference type="Proteomes" id="UP000824099"/>
    </source>
</evidence>
<name>A0A9D1MPQ4_9FIRM</name>
<comment type="caution">
    <text evidence="8">The sequence shown here is derived from an EMBL/GenBank/DDBJ whole genome shotgun (WGS) entry which is preliminary data.</text>
</comment>
<comment type="similarity">
    <text evidence="2">Belongs to the DsbD family.</text>
</comment>
<evidence type="ECO:0000256" key="4">
    <source>
        <dbReference type="ARBA" id="ARBA00022989"/>
    </source>
</evidence>
<dbReference type="Pfam" id="PF02683">
    <property type="entry name" value="DsbD_TM"/>
    <property type="match status" value="1"/>
</dbReference>
<evidence type="ECO:0000313" key="8">
    <source>
        <dbReference type="EMBL" id="HIU64194.1"/>
    </source>
</evidence>
<dbReference type="EMBL" id="DVNI01000058">
    <property type="protein sequence ID" value="HIU64194.1"/>
    <property type="molecule type" value="Genomic_DNA"/>
</dbReference>
<dbReference type="GO" id="GO:0016020">
    <property type="term" value="C:membrane"/>
    <property type="evidence" value="ECO:0007669"/>
    <property type="project" value="UniProtKB-SubCell"/>
</dbReference>
<evidence type="ECO:0000256" key="2">
    <source>
        <dbReference type="ARBA" id="ARBA00006143"/>
    </source>
</evidence>
<gene>
    <name evidence="8" type="ORF">IAB06_04035</name>
</gene>
<feature type="transmembrane region" description="Helical" evidence="6">
    <location>
        <begin position="205"/>
        <end position="226"/>
    </location>
</feature>
<keyword evidence="4 6" id="KW-1133">Transmembrane helix</keyword>
<dbReference type="PANTHER" id="PTHR31272:SF6">
    <property type="entry name" value="CYTOCHROME C-TYPE BIOGENESIS CCDA-LIKE CHLOROPLASTIC PROTEIN"/>
    <property type="match status" value="1"/>
</dbReference>
<comment type="subcellular location">
    <subcellularLocation>
        <location evidence="1">Membrane</location>
        <topology evidence="1">Multi-pass membrane protein</topology>
    </subcellularLocation>
</comment>
<dbReference type="PANTHER" id="PTHR31272">
    <property type="entry name" value="CYTOCHROME C-TYPE BIOGENESIS PROTEIN HI_1454-RELATED"/>
    <property type="match status" value="1"/>
</dbReference>
<feature type="domain" description="Cytochrome C biogenesis protein transmembrane" evidence="7">
    <location>
        <begin position="18"/>
        <end position="225"/>
    </location>
</feature>
<sequence length="229" mass="24413">MLEDLLFNLSQMLNDSLWLAPPIAFLAGVLTSLTPCAFTSVPLVIGYVGSGSKSTRKSFLLSLLFAIGMAITFTLLGVLAAVFGSFFTGAGQWWYLALGTLMVLMALQTFELFEFIPSSYLTGKSKMRGYPGALATGILAGIFSSPCATPVLVVLLSVVAGSGNLWWGAFLLACYAVGHSVLVIAAGTSIGFARSITANPRYGTFSIILKYVLGTLMLLIAFYMFYLGF</sequence>
<feature type="transmembrane region" description="Helical" evidence="6">
    <location>
        <begin position="93"/>
        <end position="113"/>
    </location>
</feature>
<dbReference type="GO" id="GO:0017004">
    <property type="term" value="P:cytochrome complex assembly"/>
    <property type="evidence" value="ECO:0007669"/>
    <property type="project" value="InterPro"/>
</dbReference>
<accession>A0A9D1MPQ4</accession>
<feature type="transmembrane region" description="Helical" evidence="6">
    <location>
        <begin position="165"/>
        <end position="193"/>
    </location>
</feature>
<evidence type="ECO:0000256" key="6">
    <source>
        <dbReference type="SAM" id="Phobius"/>
    </source>
</evidence>
<reference evidence="8" key="2">
    <citation type="journal article" date="2021" name="PeerJ">
        <title>Extensive microbial diversity within the chicken gut microbiome revealed by metagenomics and culture.</title>
        <authorList>
            <person name="Gilroy R."/>
            <person name="Ravi A."/>
            <person name="Getino M."/>
            <person name="Pursley I."/>
            <person name="Horton D.L."/>
            <person name="Alikhan N.F."/>
            <person name="Baker D."/>
            <person name="Gharbi K."/>
            <person name="Hall N."/>
            <person name="Watson M."/>
            <person name="Adriaenssens E.M."/>
            <person name="Foster-Nyarko E."/>
            <person name="Jarju S."/>
            <person name="Secka A."/>
            <person name="Antonio M."/>
            <person name="Oren A."/>
            <person name="Chaudhuri R.R."/>
            <person name="La Ragione R."/>
            <person name="Hildebrand F."/>
            <person name="Pallen M.J."/>
        </authorList>
    </citation>
    <scope>NUCLEOTIDE SEQUENCE</scope>
    <source>
        <strain evidence="8">CHK160-1198</strain>
    </source>
</reference>
<dbReference type="AlphaFoldDB" id="A0A9D1MPQ4"/>